<dbReference type="Pfam" id="PF16316">
    <property type="entry name" value="DUF4956"/>
    <property type="match status" value="1"/>
</dbReference>
<feature type="transmembrane region" description="Helical" evidence="1">
    <location>
        <begin position="57"/>
        <end position="87"/>
    </location>
</feature>
<gene>
    <name evidence="2" type="ORF">GX888_01610</name>
</gene>
<sequence length="227" mass="25541">MTTGSRLRTLLSSGNQFLQAAFTPTQILLSFLITVLMTTYIYYIYKKTFSGILYSKNFNLTLIVIALVVNAIMIGISGNIVLSLGLVGALSIIRFRTAVKDPRDTAFLFWAITVGIINGVAYYELSIIASLFISLALLIFSKKESLEISYILIVVYETDLFPKIKKILEKYSWSYTVRSDTHEGKNIEKAIEVKVEPDTQEKVLKEIRELPNIKKCILISSSGDFVE</sequence>
<dbReference type="EMBL" id="JAAZIL010000043">
    <property type="protein sequence ID" value="NLZ24428.1"/>
    <property type="molecule type" value="Genomic_DNA"/>
</dbReference>
<keyword evidence="1" id="KW-1133">Transmembrane helix</keyword>
<reference evidence="2 3" key="1">
    <citation type="journal article" date="2020" name="Biotechnol. Biofuels">
        <title>New insights from the biogas microbiome by comprehensive genome-resolved metagenomics of nearly 1600 species originating from multiple anaerobic digesters.</title>
        <authorList>
            <person name="Campanaro S."/>
            <person name="Treu L."/>
            <person name="Rodriguez-R L.M."/>
            <person name="Kovalovszki A."/>
            <person name="Ziels R.M."/>
            <person name="Maus I."/>
            <person name="Zhu X."/>
            <person name="Kougias P.G."/>
            <person name="Basile A."/>
            <person name="Luo G."/>
            <person name="Schluter A."/>
            <person name="Konstantinidis K.T."/>
            <person name="Angelidaki I."/>
        </authorList>
    </citation>
    <scope>NUCLEOTIDE SEQUENCE [LARGE SCALE GENOMIC DNA]</scope>
    <source>
        <strain evidence="2">AS19jrsBPTG_9</strain>
    </source>
</reference>
<evidence type="ECO:0000313" key="3">
    <source>
        <dbReference type="Proteomes" id="UP000564033"/>
    </source>
</evidence>
<proteinExistence type="predicted"/>
<feature type="transmembrane region" description="Helical" evidence="1">
    <location>
        <begin position="27"/>
        <end position="45"/>
    </location>
</feature>
<dbReference type="Proteomes" id="UP000564033">
    <property type="component" value="Unassembled WGS sequence"/>
</dbReference>
<feature type="transmembrane region" description="Helical" evidence="1">
    <location>
        <begin position="107"/>
        <end position="140"/>
    </location>
</feature>
<evidence type="ECO:0000313" key="2">
    <source>
        <dbReference type="EMBL" id="NLZ24428.1"/>
    </source>
</evidence>
<keyword evidence="1" id="KW-0812">Transmembrane</keyword>
<dbReference type="AlphaFoldDB" id="A0A847VCZ8"/>
<organism evidence="2 3">
    <name type="scientific">Candidatus Dojkabacteria bacterium</name>
    <dbReference type="NCBI Taxonomy" id="2099670"/>
    <lineage>
        <taxon>Bacteria</taxon>
        <taxon>Candidatus Dojkabacteria</taxon>
    </lineage>
</organism>
<dbReference type="InterPro" id="IPR032531">
    <property type="entry name" value="DUF4956"/>
</dbReference>
<accession>A0A847VCZ8</accession>
<protein>
    <submittedName>
        <fullName evidence="2">DUF4956 domain-containing protein</fullName>
    </submittedName>
</protein>
<evidence type="ECO:0000256" key="1">
    <source>
        <dbReference type="SAM" id="Phobius"/>
    </source>
</evidence>
<comment type="caution">
    <text evidence="2">The sequence shown here is derived from an EMBL/GenBank/DDBJ whole genome shotgun (WGS) entry which is preliminary data.</text>
</comment>
<keyword evidence="1" id="KW-0472">Membrane</keyword>
<name>A0A847VCZ8_9BACT</name>